<feature type="domain" description="BON" evidence="1">
    <location>
        <begin position="58"/>
        <end position="127"/>
    </location>
</feature>
<dbReference type="KEGG" id="dph:EHF33_14905"/>
<dbReference type="Gene3D" id="3.30.1340.30">
    <property type="match status" value="1"/>
</dbReference>
<dbReference type="Pfam" id="PF04972">
    <property type="entry name" value="BON"/>
    <property type="match status" value="1"/>
</dbReference>
<evidence type="ECO:0000313" key="3">
    <source>
        <dbReference type="Proteomes" id="UP000276417"/>
    </source>
</evidence>
<name>A0A3G8YFX7_9DEIO</name>
<gene>
    <name evidence="2" type="ORF">EHF33_14905</name>
</gene>
<organism evidence="2 3">
    <name type="scientific">Deinococcus psychrotolerans</name>
    <dbReference type="NCBI Taxonomy" id="2489213"/>
    <lineage>
        <taxon>Bacteria</taxon>
        <taxon>Thermotogati</taxon>
        <taxon>Deinococcota</taxon>
        <taxon>Deinococci</taxon>
        <taxon>Deinococcales</taxon>
        <taxon>Deinococcaceae</taxon>
        <taxon>Deinococcus</taxon>
    </lineage>
</organism>
<protein>
    <submittedName>
        <fullName evidence="2">BON domain-containing protein</fullName>
    </submittedName>
</protein>
<keyword evidence="3" id="KW-1185">Reference proteome</keyword>
<evidence type="ECO:0000313" key="2">
    <source>
        <dbReference type="EMBL" id="AZI44188.1"/>
    </source>
</evidence>
<accession>A0A3G8YFX7</accession>
<reference evidence="2 3" key="1">
    <citation type="submission" date="2018-11" db="EMBL/GenBank/DDBJ databases">
        <title>Deinococcus shelandsis sp. nov., isolated from South Shetland Islands soil of Antarctica.</title>
        <authorList>
            <person name="Tian J."/>
        </authorList>
    </citation>
    <scope>NUCLEOTIDE SEQUENCE [LARGE SCALE GENOMIC DNA]</scope>
    <source>
        <strain evidence="2 3">S14-83T</strain>
    </source>
</reference>
<dbReference type="PROSITE" id="PS50914">
    <property type="entry name" value="BON"/>
    <property type="match status" value="1"/>
</dbReference>
<dbReference type="EMBL" id="CP034184">
    <property type="protein sequence ID" value="AZI44188.1"/>
    <property type="molecule type" value="Genomic_DNA"/>
</dbReference>
<dbReference type="AlphaFoldDB" id="A0A3G8YFX7"/>
<proteinExistence type="predicted"/>
<dbReference type="InterPro" id="IPR007055">
    <property type="entry name" value="BON_dom"/>
</dbReference>
<sequence length="128" mass="14356">MSADWMSQPAAAPRITWAKFSSVRWRLVCASAAFQFYRTTWRFTYPSREHQGETMTRSNQHVYDDVQAQILDDPSVDEGNITVEVHSGKVTLLSSVTNFAAKFAAIDDAWSIKGVTAVMAEDLRVIPV</sequence>
<dbReference type="Proteomes" id="UP000276417">
    <property type="component" value="Chromosome 2"/>
</dbReference>
<evidence type="ECO:0000259" key="1">
    <source>
        <dbReference type="PROSITE" id="PS50914"/>
    </source>
</evidence>